<evidence type="ECO:0000256" key="2">
    <source>
        <dbReference type="SAM" id="SignalP"/>
    </source>
</evidence>
<keyword evidence="4" id="KW-1185">Reference proteome</keyword>
<feature type="chain" id="PRO_5035912403" evidence="2">
    <location>
        <begin position="22"/>
        <end position="79"/>
    </location>
</feature>
<feature type="signal peptide" evidence="2">
    <location>
        <begin position="1"/>
        <end position="21"/>
    </location>
</feature>
<feature type="compositionally biased region" description="Polar residues" evidence="1">
    <location>
        <begin position="47"/>
        <end position="59"/>
    </location>
</feature>
<accession>A0A8R1IX73</accession>
<dbReference type="Proteomes" id="UP000005237">
    <property type="component" value="Unassembled WGS sequence"/>
</dbReference>
<dbReference type="AlphaFoldDB" id="A0A8R1IX73"/>
<protein>
    <submittedName>
        <fullName evidence="3">Uncharacterized protein</fullName>
    </submittedName>
</protein>
<feature type="region of interest" description="Disordered" evidence="1">
    <location>
        <begin position="25"/>
        <end position="62"/>
    </location>
</feature>
<evidence type="ECO:0000313" key="3">
    <source>
        <dbReference type="EnsemblMetazoa" id="CJA39952.1"/>
    </source>
</evidence>
<organism evidence="3 4">
    <name type="scientific">Caenorhabditis japonica</name>
    <dbReference type="NCBI Taxonomy" id="281687"/>
    <lineage>
        <taxon>Eukaryota</taxon>
        <taxon>Metazoa</taxon>
        <taxon>Ecdysozoa</taxon>
        <taxon>Nematoda</taxon>
        <taxon>Chromadorea</taxon>
        <taxon>Rhabditida</taxon>
        <taxon>Rhabditina</taxon>
        <taxon>Rhabditomorpha</taxon>
        <taxon>Rhabditoidea</taxon>
        <taxon>Rhabditidae</taxon>
        <taxon>Peloderinae</taxon>
        <taxon>Caenorhabditis</taxon>
    </lineage>
</organism>
<sequence length="79" mass="8397">MIHKIFILVVFGALLVTLAESNPTTAAPVTKDNLEVEIPANEVKPTPTEQPSEDSSPKSGSFDINYFLVTAAVVALAAR</sequence>
<evidence type="ECO:0000313" key="4">
    <source>
        <dbReference type="Proteomes" id="UP000005237"/>
    </source>
</evidence>
<dbReference type="EnsemblMetazoa" id="CJA39952.1">
    <property type="protein sequence ID" value="CJA39952.1"/>
    <property type="gene ID" value="WBGene00215800"/>
</dbReference>
<name>A0A8R1IX73_CAEJA</name>
<proteinExistence type="predicted"/>
<keyword evidence="2" id="KW-0732">Signal</keyword>
<reference evidence="3" key="2">
    <citation type="submission" date="2022-06" db="UniProtKB">
        <authorList>
            <consortium name="EnsemblMetazoa"/>
        </authorList>
    </citation>
    <scope>IDENTIFICATION</scope>
    <source>
        <strain evidence="3">DF5081</strain>
    </source>
</reference>
<reference evidence="4" key="1">
    <citation type="submission" date="2010-08" db="EMBL/GenBank/DDBJ databases">
        <authorList>
            <consortium name="Caenorhabditis japonica Sequencing Consortium"/>
            <person name="Wilson R.K."/>
        </authorList>
    </citation>
    <scope>NUCLEOTIDE SEQUENCE [LARGE SCALE GENOMIC DNA]</scope>
    <source>
        <strain evidence="4">DF5081</strain>
    </source>
</reference>
<evidence type="ECO:0000256" key="1">
    <source>
        <dbReference type="SAM" id="MobiDB-lite"/>
    </source>
</evidence>